<dbReference type="GO" id="GO:0006488">
    <property type="term" value="P:dolichol-linked oligosaccharide biosynthetic process"/>
    <property type="evidence" value="ECO:0007669"/>
    <property type="project" value="InterPro"/>
</dbReference>
<comment type="caution">
    <text evidence="2">The sequence shown here is derived from an EMBL/GenBank/DDBJ whole genome shotgun (WGS) entry which is preliminary data.</text>
</comment>
<reference evidence="2 3" key="1">
    <citation type="journal article" date="2015" name="PLoS Pathog.">
        <title>Leptomonas seymouri: Adaptations to the Dixenous Life Cycle Analyzed by Genome Sequencing, Transcriptome Profiling and Co-infection with Leishmania donovani.</title>
        <authorList>
            <person name="Kraeva N."/>
            <person name="Butenko A."/>
            <person name="Hlavacova J."/>
            <person name="Kostygov A."/>
            <person name="Myskova J."/>
            <person name="Grybchuk D."/>
            <person name="Lestinova T."/>
            <person name="Votypka J."/>
            <person name="Volf P."/>
            <person name="Opperdoes F."/>
            <person name="Flegontov P."/>
            <person name="Lukes J."/>
            <person name="Yurchenko V."/>
        </authorList>
    </citation>
    <scope>NUCLEOTIDE SEQUENCE [LARGE SCALE GENOMIC DNA]</scope>
    <source>
        <strain evidence="2 3">ATCC 30220</strain>
    </source>
</reference>
<dbReference type="UniPathway" id="UPA00378"/>
<dbReference type="GO" id="GO:0005783">
    <property type="term" value="C:endoplasmic reticulum"/>
    <property type="evidence" value="ECO:0007669"/>
    <property type="project" value="TreeGrafter"/>
</dbReference>
<feature type="transmembrane region" description="Helical" evidence="1">
    <location>
        <begin position="353"/>
        <end position="374"/>
    </location>
</feature>
<name>A0A0N1HXY2_LEPSE</name>
<dbReference type="Proteomes" id="UP000038009">
    <property type="component" value="Unassembled WGS sequence"/>
</dbReference>
<dbReference type="PANTHER" id="PTHR14624">
    <property type="entry name" value="DFG10 PROTEIN"/>
    <property type="match status" value="1"/>
</dbReference>
<dbReference type="OMA" id="TCEVAMY"/>
<dbReference type="GO" id="GO:0003865">
    <property type="term" value="F:3-oxo-5-alpha-steroid 4-dehydrogenase activity"/>
    <property type="evidence" value="ECO:0007669"/>
    <property type="project" value="TreeGrafter"/>
</dbReference>
<dbReference type="PANTHER" id="PTHR14624:SF0">
    <property type="entry name" value="POLYPRENOL REDUCTASE"/>
    <property type="match status" value="1"/>
</dbReference>
<feature type="transmembrane region" description="Helical" evidence="1">
    <location>
        <begin position="12"/>
        <end position="31"/>
    </location>
</feature>
<keyword evidence="1" id="KW-1133">Transmembrane helix</keyword>
<keyword evidence="1" id="KW-0472">Membrane</keyword>
<feature type="transmembrane region" description="Helical" evidence="1">
    <location>
        <begin position="100"/>
        <end position="120"/>
    </location>
</feature>
<feature type="transmembrane region" description="Helical" evidence="1">
    <location>
        <begin position="208"/>
        <end position="236"/>
    </location>
</feature>
<keyword evidence="3" id="KW-1185">Reference proteome</keyword>
<protein>
    <submittedName>
        <fullName evidence="2">Uncharacterized protein</fullName>
    </submittedName>
</protein>
<dbReference type="EMBL" id="LJSK01000137">
    <property type="protein sequence ID" value="KPI86318.1"/>
    <property type="molecule type" value="Genomic_DNA"/>
</dbReference>
<feature type="transmembrane region" description="Helical" evidence="1">
    <location>
        <begin position="315"/>
        <end position="333"/>
    </location>
</feature>
<dbReference type="GO" id="GO:0016095">
    <property type="term" value="P:polyprenol catabolic process"/>
    <property type="evidence" value="ECO:0007669"/>
    <property type="project" value="TreeGrafter"/>
</dbReference>
<sequence length="444" mass="48866">MTLLECVEGLPVRLALIYWVASFIVLLLRLFTPDFEKLAAYGGHGGSASSGARTHAAQGSAAARGDKKSKAGGAHTWPFFFTAAIQASPLGTRKVSRKQAFTSFYVTGLATSALLLAAHFSEYLRSADPSLLYPTCLSAVPLVLFFLHCGVRLAETRRVQRFRAGDTVTLFAAIAGCTFYTAAAASSSLPPANLSELSSRWMFESTNIQWMIVTGAVTHVWVQVVQVMVHTILAGLRRQAETRKSETTEESQELKESVWRYVQKGLLSCKKTKEKRGGHADEPYALHGSWRTYHFPYSPNPVFQCVLDPHYTCEIVLYSVNTVLMLLCSWPHPLLQEDADAEHTLWHYSCAPMAWLSVVAGAGVTLFTLVNLGITSAGHRRFWSASNDARREVAGVLTGLLSASPEVGNGGRLPAELVDKATQMLQEDLVEEMLPRWNVIPFIW</sequence>
<keyword evidence="1" id="KW-0812">Transmembrane</keyword>
<feature type="transmembrane region" description="Helical" evidence="1">
    <location>
        <begin position="132"/>
        <end position="155"/>
    </location>
</feature>
<accession>A0A0N1HXY2</accession>
<evidence type="ECO:0000313" key="3">
    <source>
        <dbReference type="Proteomes" id="UP000038009"/>
    </source>
</evidence>
<evidence type="ECO:0000313" key="2">
    <source>
        <dbReference type="EMBL" id="KPI86318.1"/>
    </source>
</evidence>
<dbReference type="AlphaFoldDB" id="A0A0N1HXY2"/>
<dbReference type="OrthoDB" id="273359at2759"/>
<gene>
    <name evidence="2" type="ORF">ABL78_4623</name>
</gene>
<organism evidence="2 3">
    <name type="scientific">Leptomonas seymouri</name>
    <dbReference type="NCBI Taxonomy" id="5684"/>
    <lineage>
        <taxon>Eukaryota</taxon>
        <taxon>Discoba</taxon>
        <taxon>Euglenozoa</taxon>
        <taxon>Kinetoplastea</taxon>
        <taxon>Metakinetoplastina</taxon>
        <taxon>Trypanosomatida</taxon>
        <taxon>Trypanosomatidae</taxon>
        <taxon>Leishmaniinae</taxon>
        <taxon>Leptomonas</taxon>
    </lineage>
</organism>
<dbReference type="InterPro" id="IPR039698">
    <property type="entry name" value="Dfg10/SRD5A3"/>
</dbReference>
<evidence type="ECO:0000256" key="1">
    <source>
        <dbReference type="SAM" id="Phobius"/>
    </source>
</evidence>
<dbReference type="VEuPathDB" id="TriTrypDB:Lsey_0137_0130"/>
<feature type="transmembrane region" description="Helical" evidence="1">
    <location>
        <begin position="167"/>
        <end position="188"/>
    </location>
</feature>
<proteinExistence type="predicted"/>